<dbReference type="InterPro" id="IPR044608">
    <property type="entry name" value="Ect1/PCYT2"/>
</dbReference>
<sequence length="547" mass="59375">MLRGDERGGVTCSGALADGAAPSATDAAAAGSVGEQIVVEEPGDLDGPPFVGGVVASTAGRHVCATEHRGFVGERRSVSGVSAGRGSSIRDEQVLADRGLNLLEHFLVLPSPMGANGAGGGWAGSRGGDGLVLQKILGTVLLTAAILRLSSQYLGPLALPPISNLLPNLGFFQKKQKKGKKVRVYMDGCFDMMHYGHANALRQARALGDELVVGVNSDEEIKANKGPPVMSMDERVVMVSSVKWVDEVIKDSPYAINEEFMNKLFTEYGIDYIIHGDDPCLLPDGSDAYAHAKKAGRFKQIKRTEGVSSTDIVGRMLLCMRERTVSEVPNHASLQRQFSHGSGQGQDSGTLSSGTRISHFLPTSRRIVQFSNGKGPRPDARIVYMDGAFDLFHAGHVETLKRAREMGDFLLVGIHTDQTVSSHRGRHHPIMNLHERSLSVLACRYVDEVIIGAPWEITKDMITTFNISIVVHGTCAEPNGELNGEVDPYTAAKALGIFKIIESPRDLTTSTIIRRIVSNHEAYKKRNEKKNLSEKKYYEDKKYINGD</sequence>
<dbReference type="InterPro" id="IPR004821">
    <property type="entry name" value="Cyt_trans-like"/>
</dbReference>
<comment type="pathway">
    <text evidence="1">Lipid metabolism.</text>
</comment>
<dbReference type="UniPathway" id="UPA00558">
    <property type="reaction ID" value="UER00742"/>
</dbReference>
<evidence type="ECO:0000256" key="4">
    <source>
        <dbReference type="ARBA" id="ARBA00022679"/>
    </source>
</evidence>
<keyword evidence="4" id="KW-0808">Transferase</keyword>
<dbReference type="Pfam" id="PF01467">
    <property type="entry name" value="CTP_transf_like"/>
    <property type="match status" value="2"/>
</dbReference>
<evidence type="ECO:0000313" key="16">
    <source>
        <dbReference type="Proteomes" id="UP000077202"/>
    </source>
</evidence>
<comment type="pathway">
    <text evidence="9">Phospholipid metabolism; phosphatidylethanolamine biosynthesis; phosphatidylethanolamine from ethanolamine: step 2/3.</text>
</comment>
<evidence type="ECO:0000256" key="7">
    <source>
        <dbReference type="ARBA" id="ARBA00023209"/>
    </source>
</evidence>
<organism evidence="15 16">
    <name type="scientific">Marchantia polymorpha subsp. ruderalis</name>
    <dbReference type="NCBI Taxonomy" id="1480154"/>
    <lineage>
        <taxon>Eukaryota</taxon>
        <taxon>Viridiplantae</taxon>
        <taxon>Streptophyta</taxon>
        <taxon>Embryophyta</taxon>
        <taxon>Marchantiophyta</taxon>
        <taxon>Marchantiopsida</taxon>
        <taxon>Marchantiidae</taxon>
        <taxon>Marchantiales</taxon>
        <taxon>Marchantiaceae</taxon>
        <taxon>Marchantia</taxon>
    </lineage>
</organism>
<dbReference type="InterPro" id="IPR041723">
    <property type="entry name" value="CCT"/>
</dbReference>
<dbReference type="PANTHER" id="PTHR45780:SF2">
    <property type="entry name" value="ETHANOLAMINE-PHOSPHATE CYTIDYLYLTRANSFERASE"/>
    <property type="match status" value="1"/>
</dbReference>
<dbReference type="EC" id="2.7.7.14" evidence="10"/>
<evidence type="ECO:0000259" key="14">
    <source>
        <dbReference type="Pfam" id="PF01467"/>
    </source>
</evidence>
<evidence type="ECO:0000313" key="15">
    <source>
        <dbReference type="EMBL" id="OAE21727.1"/>
    </source>
</evidence>
<dbReference type="FunFam" id="3.40.50.620:FF:000249">
    <property type="entry name" value="Ethanolamine-phosphate cytidylyltransferase"/>
    <property type="match status" value="1"/>
</dbReference>
<dbReference type="CDD" id="cd02174">
    <property type="entry name" value="CCT"/>
    <property type="match status" value="1"/>
</dbReference>
<dbReference type="PANTHER" id="PTHR45780">
    <property type="entry name" value="ETHANOLAMINE-PHOSPHATE CYTIDYLYLTRANSFERASE"/>
    <property type="match status" value="1"/>
</dbReference>
<keyword evidence="6" id="KW-0443">Lipid metabolism</keyword>
<reference evidence="15" key="1">
    <citation type="submission" date="2016-03" db="EMBL/GenBank/DDBJ databases">
        <title>Mechanisms controlling the formation of the plant cell surface in tip-growing cells are functionally conserved among land plants.</title>
        <authorList>
            <person name="Honkanen S."/>
            <person name="Jones V.A."/>
            <person name="Morieri G."/>
            <person name="Champion C."/>
            <person name="Hetherington A.J."/>
            <person name="Kelly S."/>
            <person name="Saint-Marcoux D."/>
            <person name="Proust H."/>
            <person name="Prescott H."/>
            <person name="Dolan L."/>
        </authorList>
    </citation>
    <scope>NUCLEOTIDE SEQUENCE [LARGE SCALE GENOMIC DNA]</scope>
    <source>
        <tissue evidence="15">Whole gametophyte</tissue>
    </source>
</reference>
<evidence type="ECO:0000256" key="8">
    <source>
        <dbReference type="ARBA" id="ARBA00023264"/>
    </source>
</evidence>
<evidence type="ECO:0000256" key="9">
    <source>
        <dbReference type="ARBA" id="ARBA00024191"/>
    </source>
</evidence>
<dbReference type="CDD" id="cd02173">
    <property type="entry name" value="ECT"/>
    <property type="match status" value="1"/>
</dbReference>
<keyword evidence="3" id="KW-0444">Lipid biosynthesis</keyword>
<comment type="caution">
    <text evidence="15">The sequence shown here is derived from an EMBL/GenBank/DDBJ whole genome shotgun (WGS) entry which is preliminary data.</text>
</comment>
<comment type="similarity">
    <text evidence="2">Belongs to the cytidylyltransferase family.</text>
</comment>
<evidence type="ECO:0000256" key="13">
    <source>
        <dbReference type="ARBA" id="ARBA00071269"/>
    </source>
</evidence>
<dbReference type="InterPro" id="IPR014729">
    <property type="entry name" value="Rossmann-like_a/b/a_fold"/>
</dbReference>
<dbReference type="GO" id="GO:0004306">
    <property type="term" value="F:ethanolamine-phosphate cytidylyltransferase activity"/>
    <property type="evidence" value="ECO:0007669"/>
    <property type="project" value="UniProtKB-EC"/>
</dbReference>
<dbReference type="EMBL" id="LVLJ01003353">
    <property type="protein sequence ID" value="OAE21727.1"/>
    <property type="molecule type" value="Genomic_DNA"/>
</dbReference>
<gene>
    <name evidence="15" type="ORF">AXG93_1275s1380</name>
</gene>
<dbReference type="SUPFAM" id="SSF52374">
    <property type="entry name" value="Nucleotidylyl transferase"/>
    <property type="match status" value="2"/>
</dbReference>
<evidence type="ECO:0000256" key="3">
    <source>
        <dbReference type="ARBA" id="ARBA00022516"/>
    </source>
</evidence>
<proteinExistence type="inferred from homology"/>
<keyword evidence="16" id="KW-1185">Reference proteome</keyword>
<protein>
    <recommendedName>
        <fullName evidence="13">Ethanolamine-phosphate cytidylyltransferase</fullName>
        <ecNumber evidence="10">2.7.7.14</ecNumber>
    </recommendedName>
    <alternativeName>
        <fullName evidence="11">CTP:phosphoethanolamine cytidylyltransferase</fullName>
    </alternativeName>
</protein>
<dbReference type="Gene3D" id="3.40.50.620">
    <property type="entry name" value="HUPs"/>
    <property type="match status" value="2"/>
</dbReference>
<evidence type="ECO:0000256" key="1">
    <source>
        <dbReference type="ARBA" id="ARBA00005189"/>
    </source>
</evidence>
<accession>A0A176VM89</accession>
<dbReference type="GO" id="GO:0006646">
    <property type="term" value="P:phosphatidylethanolamine biosynthetic process"/>
    <property type="evidence" value="ECO:0007669"/>
    <property type="project" value="UniProtKB-UniPathway"/>
</dbReference>
<keyword evidence="8" id="KW-1208">Phospholipid metabolism</keyword>
<dbReference type="Proteomes" id="UP000077202">
    <property type="component" value="Unassembled WGS sequence"/>
</dbReference>
<evidence type="ECO:0000256" key="12">
    <source>
        <dbReference type="ARBA" id="ARBA00050753"/>
    </source>
</evidence>
<dbReference type="NCBIfam" id="TIGR00125">
    <property type="entry name" value="cyt_tran_rel"/>
    <property type="match status" value="2"/>
</dbReference>
<comment type="catalytic activity">
    <reaction evidence="12">
        <text>phosphoethanolamine + CTP + H(+) = CDP-ethanolamine + diphosphate</text>
        <dbReference type="Rhea" id="RHEA:24592"/>
        <dbReference type="ChEBI" id="CHEBI:15378"/>
        <dbReference type="ChEBI" id="CHEBI:33019"/>
        <dbReference type="ChEBI" id="CHEBI:37563"/>
        <dbReference type="ChEBI" id="CHEBI:57876"/>
        <dbReference type="ChEBI" id="CHEBI:58190"/>
        <dbReference type="EC" id="2.7.7.14"/>
    </reaction>
    <physiologicalReaction direction="left-to-right" evidence="12">
        <dbReference type="Rhea" id="RHEA:24593"/>
    </physiologicalReaction>
</comment>
<evidence type="ECO:0000256" key="10">
    <source>
        <dbReference type="ARBA" id="ARBA00024221"/>
    </source>
</evidence>
<feature type="domain" description="Cytidyltransferase-like" evidence="14">
    <location>
        <begin position="185"/>
        <end position="314"/>
    </location>
</feature>
<evidence type="ECO:0000256" key="2">
    <source>
        <dbReference type="ARBA" id="ARBA00010101"/>
    </source>
</evidence>
<name>A0A176VM89_MARPO</name>
<keyword evidence="7" id="KW-0594">Phospholipid biosynthesis</keyword>
<evidence type="ECO:0000256" key="11">
    <source>
        <dbReference type="ARBA" id="ARBA00031473"/>
    </source>
</evidence>
<feature type="domain" description="Cytidyltransferase-like" evidence="14">
    <location>
        <begin position="384"/>
        <end position="515"/>
    </location>
</feature>
<dbReference type="GO" id="GO:0005737">
    <property type="term" value="C:cytoplasm"/>
    <property type="evidence" value="ECO:0007669"/>
    <property type="project" value="TreeGrafter"/>
</dbReference>
<dbReference type="AlphaFoldDB" id="A0A176VM89"/>
<keyword evidence="5" id="KW-0548">Nucleotidyltransferase</keyword>
<evidence type="ECO:0000256" key="6">
    <source>
        <dbReference type="ARBA" id="ARBA00023098"/>
    </source>
</evidence>
<evidence type="ECO:0000256" key="5">
    <source>
        <dbReference type="ARBA" id="ARBA00022695"/>
    </source>
</evidence>